<feature type="region of interest" description="Disordered" evidence="1">
    <location>
        <begin position="155"/>
        <end position="175"/>
    </location>
</feature>
<dbReference type="Proteomes" id="UP000317429">
    <property type="component" value="Chromosome"/>
</dbReference>
<feature type="transmembrane region" description="Helical" evidence="2">
    <location>
        <begin position="70"/>
        <end position="88"/>
    </location>
</feature>
<keyword evidence="2" id="KW-0472">Membrane</keyword>
<evidence type="ECO:0000256" key="2">
    <source>
        <dbReference type="SAM" id="Phobius"/>
    </source>
</evidence>
<evidence type="ECO:0000313" key="3">
    <source>
        <dbReference type="EMBL" id="QDU91360.1"/>
    </source>
</evidence>
<dbReference type="EMBL" id="CP036291">
    <property type="protein sequence ID" value="QDU91360.1"/>
    <property type="molecule type" value="Genomic_DNA"/>
</dbReference>
<keyword evidence="2" id="KW-1133">Transmembrane helix</keyword>
<dbReference type="KEGG" id="pnd:Pla175_47820"/>
<dbReference type="RefSeq" id="WP_145291393.1">
    <property type="nucleotide sequence ID" value="NZ_CP036291.1"/>
</dbReference>
<evidence type="ECO:0008006" key="5">
    <source>
        <dbReference type="Google" id="ProtNLM"/>
    </source>
</evidence>
<evidence type="ECO:0000256" key="1">
    <source>
        <dbReference type="SAM" id="MobiDB-lite"/>
    </source>
</evidence>
<reference evidence="3 4" key="1">
    <citation type="submission" date="2019-02" db="EMBL/GenBank/DDBJ databases">
        <title>Deep-cultivation of Planctomycetes and their phenomic and genomic characterization uncovers novel biology.</title>
        <authorList>
            <person name="Wiegand S."/>
            <person name="Jogler M."/>
            <person name="Boedeker C."/>
            <person name="Pinto D."/>
            <person name="Vollmers J."/>
            <person name="Rivas-Marin E."/>
            <person name="Kohn T."/>
            <person name="Peeters S.H."/>
            <person name="Heuer A."/>
            <person name="Rast P."/>
            <person name="Oberbeckmann S."/>
            <person name="Bunk B."/>
            <person name="Jeske O."/>
            <person name="Meyerdierks A."/>
            <person name="Storesund J.E."/>
            <person name="Kallscheuer N."/>
            <person name="Luecker S."/>
            <person name="Lage O.M."/>
            <person name="Pohl T."/>
            <person name="Merkel B.J."/>
            <person name="Hornburger P."/>
            <person name="Mueller R.-W."/>
            <person name="Bruemmer F."/>
            <person name="Labrenz M."/>
            <person name="Spormann A.M."/>
            <person name="Op den Camp H."/>
            <person name="Overmann J."/>
            <person name="Amann R."/>
            <person name="Jetten M.S.M."/>
            <person name="Mascher T."/>
            <person name="Medema M.H."/>
            <person name="Devos D.P."/>
            <person name="Kaster A.-K."/>
            <person name="Ovreas L."/>
            <person name="Rohde M."/>
            <person name="Galperin M.Y."/>
            <person name="Jogler C."/>
        </authorList>
    </citation>
    <scope>NUCLEOTIDE SEQUENCE [LARGE SCALE GENOMIC DNA]</scope>
    <source>
        <strain evidence="3 4">Pla175</strain>
    </source>
</reference>
<dbReference type="AlphaFoldDB" id="A0A518DIQ5"/>
<organism evidence="3 4">
    <name type="scientific">Pirellulimonas nuda</name>
    <dbReference type="NCBI Taxonomy" id="2528009"/>
    <lineage>
        <taxon>Bacteria</taxon>
        <taxon>Pseudomonadati</taxon>
        <taxon>Planctomycetota</taxon>
        <taxon>Planctomycetia</taxon>
        <taxon>Pirellulales</taxon>
        <taxon>Lacipirellulaceae</taxon>
        <taxon>Pirellulimonas</taxon>
    </lineage>
</organism>
<keyword evidence="2" id="KW-0812">Transmembrane</keyword>
<proteinExistence type="predicted"/>
<sequence>MTTHTRNADPHPPEMVAVFESLEDARQARLRLLEDDFHAGAISILQGKDALNAERLEVVRSVPSRATRMAFGLSIGLVLGGGLGLYFFPTLFGGMWQSGLLGGAIGVLWGVTLAGLAFGRVKDDRKFQIEKHLKNGRAVLLVTGTQETVDRARRAMEAQESNGPVLAEPDLKASA</sequence>
<evidence type="ECO:0000313" key="4">
    <source>
        <dbReference type="Proteomes" id="UP000317429"/>
    </source>
</evidence>
<keyword evidence="4" id="KW-1185">Reference proteome</keyword>
<feature type="transmembrane region" description="Helical" evidence="2">
    <location>
        <begin position="100"/>
        <end position="119"/>
    </location>
</feature>
<gene>
    <name evidence="3" type="ORF">Pla175_47820</name>
</gene>
<accession>A0A518DIQ5</accession>
<protein>
    <recommendedName>
        <fullName evidence="5">DUF1269 domain-containing protein</fullName>
    </recommendedName>
</protein>
<name>A0A518DIQ5_9BACT</name>